<feature type="compositionally biased region" description="Gly residues" evidence="1">
    <location>
        <begin position="44"/>
        <end position="60"/>
    </location>
</feature>
<dbReference type="AlphaFoldDB" id="A0A6J4UT93"/>
<feature type="non-terminal residue" evidence="2">
    <location>
        <position position="60"/>
    </location>
</feature>
<organism evidence="2">
    <name type="scientific">uncultured Thermomicrobiales bacterium</name>
    <dbReference type="NCBI Taxonomy" id="1645740"/>
    <lineage>
        <taxon>Bacteria</taxon>
        <taxon>Pseudomonadati</taxon>
        <taxon>Thermomicrobiota</taxon>
        <taxon>Thermomicrobia</taxon>
        <taxon>Thermomicrobiales</taxon>
        <taxon>environmental samples</taxon>
    </lineage>
</organism>
<dbReference type="EMBL" id="CADCWF010000132">
    <property type="protein sequence ID" value="CAA9555607.1"/>
    <property type="molecule type" value="Genomic_DNA"/>
</dbReference>
<proteinExistence type="predicted"/>
<feature type="region of interest" description="Disordered" evidence="1">
    <location>
        <begin position="1"/>
        <end position="60"/>
    </location>
</feature>
<protein>
    <submittedName>
        <fullName evidence="2">Uncharacterized protein</fullName>
    </submittedName>
</protein>
<evidence type="ECO:0000313" key="2">
    <source>
        <dbReference type="EMBL" id="CAA9555607.1"/>
    </source>
</evidence>
<feature type="compositionally biased region" description="Basic residues" evidence="1">
    <location>
        <begin position="14"/>
        <end position="33"/>
    </location>
</feature>
<name>A0A6J4UT93_9BACT</name>
<evidence type="ECO:0000256" key="1">
    <source>
        <dbReference type="SAM" id="MobiDB-lite"/>
    </source>
</evidence>
<accession>A0A6J4UT93</accession>
<reference evidence="2" key="1">
    <citation type="submission" date="2020-02" db="EMBL/GenBank/DDBJ databases">
        <authorList>
            <person name="Meier V. D."/>
        </authorList>
    </citation>
    <scope>NUCLEOTIDE SEQUENCE</scope>
    <source>
        <strain evidence="2">AVDCRST_MAG59</strain>
    </source>
</reference>
<feature type="compositionally biased region" description="Low complexity" evidence="1">
    <location>
        <begin position="34"/>
        <end position="43"/>
    </location>
</feature>
<gene>
    <name evidence="2" type="ORF">AVDCRST_MAG59-2133</name>
</gene>
<sequence>GSPAAAADGPRLPRPTRRRPAGRAARRGRRRPGGRLPAPVRPAGPGGCDAGGARGDAGAV</sequence>
<feature type="non-terminal residue" evidence="2">
    <location>
        <position position="1"/>
    </location>
</feature>